<dbReference type="CDD" id="cd09010">
    <property type="entry name" value="MTAP_SsMTAPII_like_MTIP"/>
    <property type="match status" value="1"/>
</dbReference>
<evidence type="ECO:0000313" key="6">
    <source>
        <dbReference type="Proteomes" id="UP000537775"/>
    </source>
</evidence>
<dbReference type="UniPathway" id="UPA00904">
    <property type="reaction ID" value="UER00873"/>
</dbReference>
<dbReference type="GO" id="GO:0005829">
    <property type="term" value="C:cytosol"/>
    <property type="evidence" value="ECO:0007669"/>
    <property type="project" value="TreeGrafter"/>
</dbReference>
<gene>
    <name evidence="3" type="primary">mtnP</name>
    <name evidence="5" type="ORF">HD594_002307</name>
</gene>
<dbReference type="RefSeq" id="WP_184751103.1">
    <property type="nucleotide sequence ID" value="NZ_BAAAJR010000005.1"/>
</dbReference>
<protein>
    <recommendedName>
        <fullName evidence="3">S-methyl-5'-thioadenosine phosphorylase</fullName>
        <ecNumber evidence="3">2.4.2.28</ecNumber>
    </recommendedName>
    <alternativeName>
        <fullName evidence="3">5'-methylthioadenosine phosphorylase</fullName>
        <shortName evidence="3">MTA phosphorylase</shortName>
        <shortName evidence="3">MTAP</shortName>
    </alternativeName>
</protein>
<dbReference type="InterPro" id="IPR010044">
    <property type="entry name" value="MTAP"/>
</dbReference>
<feature type="binding site" evidence="3">
    <location>
        <position position="189"/>
    </location>
    <ligand>
        <name>substrate</name>
    </ligand>
</feature>
<proteinExistence type="inferred from homology"/>
<dbReference type="AlphaFoldDB" id="A0A7X0FR43"/>
<comment type="subunit">
    <text evidence="3">Homohexamer. Dimer of a homotrimer.</text>
</comment>
<dbReference type="EMBL" id="JACHML010000001">
    <property type="protein sequence ID" value="MBB6391994.1"/>
    <property type="molecule type" value="Genomic_DNA"/>
</dbReference>
<dbReference type="InterPro" id="IPR035994">
    <property type="entry name" value="Nucleoside_phosphorylase_sf"/>
</dbReference>
<dbReference type="GO" id="GO:0006166">
    <property type="term" value="P:purine ribonucleoside salvage"/>
    <property type="evidence" value="ECO:0007669"/>
    <property type="project" value="UniProtKB-KW"/>
</dbReference>
<comment type="caution">
    <text evidence="5">The sequence shown here is derived from an EMBL/GenBank/DDBJ whole genome shotgun (WGS) entry which is preliminary data.</text>
</comment>
<sequence>MPEAHEASIAVIGGTGLEDAFDSLDRRETVPTPYGPTSAPIALGMLGGRRVAFVPRHGAGHALPPSSVPARANLWALARLGVRAVVSSAAVGSLDSAFAPGSLAVPDQLLDRTHGRADSYFDAEPGIDSGPVRHLPFADPFCPVVRAAVCDGLPDAADGATVAVIPGPRFSTRAESRALRAAGADLVNMTLLPEVALAGELGIGSATVCVVTDMDAGAHAEDAELVSADIVYARFAEALPRVVAGIERAVAAIPPDYPGRTLLDDAARADVLARPARAADPRLAR</sequence>
<name>A0A7X0FR43_9MICO</name>
<dbReference type="PANTHER" id="PTHR42679">
    <property type="entry name" value="S-METHYL-5'-THIOADENOSINE PHOSPHORYLASE"/>
    <property type="match status" value="1"/>
</dbReference>
<feature type="site" description="Important for substrate specificity" evidence="3">
    <location>
        <position position="228"/>
    </location>
</feature>
<accession>A0A7X0FR43</accession>
<dbReference type="Pfam" id="PF01048">
    <property type="entry name" value="PNP_UDP_1"/>
    <property type="match status" value="1"/>
</dbReference>
<feature type="binding site" evidence="3">
    <location>
        <begin position="213"/>
        <end position="215"/>
    </location>
    <ligand>
        <name>substrate</name>
    </ligand>
</feature>
<feature type="binding site" evidence="3">
    <location>
        <position position="15"/>
    </location>
    <ligand>
        <name>phosphate</name>
        <dbReference type="ChEBI" id="CHEBI:43474"/>
    </ligand>
</feature>
<comment type="pathway">
    <text evidence="3">Amino-acid biosynthesis; L-methionine biosynthesis via salvage pathway; S-methyl-5-thio-alpha-D-ribose 1-phosphate from S-methyl-5'-thioadenosine (phosphorylase route): step 1/1.</text>
</comment>
<dbReference type="Proteomes" id="UP000537775">
    <property type="component" value="Unassembled WGS sequence"/>
</dbReference>
<evidence type="ECO:0000313" key="5">
    <source>
        <dbReference type="EMBL" id="MBB6391994.1"/>
    </source>
</evidence>
<comment type="caution">
    <text evidence="3">Lacks conserved residue(s) required for the propagation of feature annotation.</text>
</comment>
<dbReference type="GO" id="GO:0017061">
    <property type="term" value="F:S-methyl-5-thioadenosine phosphorylase activity"/>
    <property type="evidence" value="ECO:0007669"/>
    <property type="project" value="UniProtKB-UniRule"/>
</dbReference>
<keyword evidence="2 3" id="KW-0808">Transferase</keyword>
<keyword evidence="1 3" id="KW-0328">Glycosyltransferase</keyword>
<dbReference type="GO" id="GO:0019509">
    <property type="term" value="P:L-methionine salvage from methylthioadenosine"/>
    <property type="evidence" value="ECO:0007669"/>
    <property type="project" value="UniProtKB-UniRule"/>
</dbReference>
<reference evidence="5 6" key="1">
    <citation type="submission" date="2020-08" db="EMBL/GenBank/DDBJ databases">
        <title>Sequencing the genomes of 1000 actinobacteria strains.</title>
        <authorList>
            <person name="Klenk H.-P."/>
        </authorList>
    </citation>
    <scope>NUCLEOTIDE SEQUENCE [LARGE SCALE GENOMIC DNA]</scope>
    <source>
        <strain evidence="5 6">DSM 12511</strain>
    </source>
</reference>
<dbReference type="SUPFAM" id="SSF53167">
    <property type="entry name" value="Purine and uridine phosphorylases"/>
    <property type="match status" value="1"/>
</dbReference>
<dbReference type="Gene3D" id="3.40.50.1580">
    <property type="entry name" value="Nucleoside phosphorylase domain"/>
    <property type="match status" value="1"/>
</dbReference>
<organism evidence="5 6">
    <name type="scientific">Microbacterium thalassium</name>
    <dbReference type="NCBI Taxonomy" id="362649"/>
    <lineage>
        <taxon>Bacteria</taxon>
        <taxon>Bacillati</taxon>
        <taxon>Actinomycetota</taxon>
        <taxon>Actinomycetes</taxon>
        <taxon>Micrococcales</taxon>
        <taxon>Microbacteriaceae</taxon>
        <taxon>Microbacterium</taxon>
    </lineage>
</organism>
<evidence type="ECO:0000256" key="2">
    <source>
        <dbReference type="ARBA" id="ARBA00022679"/>
    </source>
</evidence>
<dbReference type="PANTHER" id="PTHR42679:SF2">
    <property type="entry name" value="S-METHYL-5'-THIOADENOSINE PHOSPHORYLASE"/>
    <property type="match status" value="1"/>
</dbReference>
<keyword evidence="6" id="KW-1185">Reference proteome</keyword>
<feature type="binding site" evidence="3">
    <location>
        <begin position="56"/>
        <end position="57"/>
    </location>
    <ligand>
        <name>phosphate</name>
        <dbReference type="ChEBI" id="CHEBI:43474"/>
    </ligand>
</feature>
<comment type="function">
    <text evidence="3">Catalyzes the reversible phosphorylation of S-methyl-5'-thioadenosine (MTA) to adenine and 5-methylthioribose-1-phosphate. Involved in the breakdown of MTA, a major by-product of polyamine biosynthesis. Responsible for the first step in the methionine salvage pathway after MTA has been generated from S-adenosylmethionine. Has broad substrate specificity with 6-aminopurine nucleosides as preferred substrates.</text>
</comment>
<dbReference type="HAMAP" id="MF_01963">
    <property type="entry name" value="MTAP"/>
    <property type="match status" value="1"/>
</dbReference>
<comment type="similarity">
    <text evidence="3">Belongs to the PNP/MTAP phosphorylase family. MTAP subfamily.</text>
</comment>
<comment type="catalytic activity">
    <reaction evidence="3">
        <text>S-methyl-5'-thioadenosine + phosphate = 5-(methylsulfanyl)-alpha-D-ribose 1-phosphate + adenine</text>
        <dbReference type="Rhea" id="RHEA:11852"/>
        <dbReference type="ChEBI" id="CHEBI:16708"/>
        <dbReference type="ChEBI" id="CHEBI:17509"/>
        <dbReference type="ChEBI" id="CHEBI:43474"/>
        <dbReference type="ChEBI" id="CHEBI:58533"/>
        <dbReference type="EC" id="2.4.2.28"/>
    </reaction>
</comment>
<feature type="domain" description="Nucleoside phosphorylase" evidence="4">
    <location>
        <begin position="9"/>
        <end position="244"/>
    </location>
</feature>
<dbReference type="EC" id="2.4.2.28" evidence="3"/>
<dbReference type="InterPro" id="IPR000845">
    <property type="entry name" value="Nucleoside_phosphorylase_d"/>
</dbReference>
<evidence type="ECO:0000256" key="3">
    <source>
        <dbReference type="HAMAP-Rule" id="MF_01963"/>
    </source>
</evidence>
<keyword evidence="3" id="KW-0660">Purine salvage</keyword>
<feature type="site" description="Important for substrate specificity" evidence="3">
    <location>
        <position position="171"/>
    </location>
</feature>
<evidence type="ECO:0000259" key="4">
    <source>
        <dbReference type="Pfam" id="PF01048"/>
    </source>
</evidence>
<evidence type="ECO:0000256" key="1">
    <source>
        <dbReference type="ARBA" id="ARBA00022676"/>
    </source>
</evidence>
<feature type="binding site" evidence="3">
    <location>
        <position position="190"/>
    </location>
    <ligand>
        <name>phosphate</name>
        <dbReference type="ChEBI" id="CHEBI:43474"/>
    </ligand>
</feature>